<dbReference type="Gene3D" id="3.40.190.10">
    <property type="entry name" value="Periplasmic binding protein-like II"/>
    <property type="match status" value="1"/>
</dbReference>
<evidence type="ECO:0000313" key="8">
    <source>
        <dbReference type="Proteomes" id="UP000242972"/>
    </source>
</evidence>
<dbReference type="PROSITE" id="PS51257">
    <property type="entry name" value="PROKAR_LIPOPROTEIN"/>
    <property type="match status" value="1"/>
</dbReference>
<protein>
    <submittedName>
        <fullName evidence="7">ABC transporter substrate-binding protein</fullName>
    </submittedName>
</protein>
<accession>A0A2T2XKX6</accession>
<dbReference type="Gene3D" id="3.10.105.10">
    <property type="entry name" value="Dipeptide-binding Protein, Domain 3"/>
    <property type="match status" value="1"/>
</dbReference>
<evidence type="ECO:0000256" key="4">
    <source>
        <dbReference type="ARBA" id="ARBA00022729"/>
    </source>
</evidence>
<dbReference type="InterPro" id="IPR000914">
    <property type="entry name" value="SBP_5_dom"/>
</dbReference>
<evidence type="ECO:0000256" key="2">
    <source>
        <dbReference type="ARBA" id="ARBA00005695"/>
    </source>
</evidence>
<dbReference type="SUPFAM" id="SSF53850">
    <property type="entry name" value="Periplasmic binding protein-like II"/>
    <property type="match status" value="1"/>
</dbReference>
<keyword evidence="4 5" id="KW-0732">Signal</keyword>
<dbReference type="GO" id="GO:0043190">
    <property type="term" value="C:ATP-binding cassette (ABC) transporter complex"/>
    <property type="evidence" value="ECO:0007669"/>
    <property type="project" value="InterPro"/>
</dbReference>
<feature type="chain" id="PRO_5038771322" evidence="5">
    <location>
        <begin position="19"/>
        <end position="575"/>
    </location>
</feature>
<dbReference type="GO" id="GO:1904680">
    <property type="term" value="F:peptide transmembrane transporter activity"/>
    <property type="evidence" value="ECO:0007669"/>
    <property type="project" value="TreeGrafter"/>
</dbReference>
<comment type="subcellular location">
    <subcellularLocation>
        <location evidence="1">Cell envelope</location>
    </subcellularLocation>
</comment>
<dbReference type="GO" id="GO:0042597">
    <property type="term" value="C:periplasmic space"/>
    <property type="evidence" value="ECO:0007669"/>
    <property type="project" value="UniProtKB-ARBA"/>
</dbReference>
<feature type="domain" description="Solute-binding protein family 5" evidence="6">
    <location>
        <begin position="88"/>
        <end position="471"/>
    </location>
</feature>
<comment type="caution">
    <text evidence="7">The sequence shown here is derived from an EMBL/GenBank/DDBJ whole genome shotgun (WGS) entry which is preliminary data.</text>
</comment>
<gene>
    <name evidence="7" type="ORF">C7B46_01660</name>
</gene>
<dbReference type="PANTHER" id="PTHR30290">
    <property type="entry name" value="PERIPLASMIC BINDING COMPONENT OF ABC TRANSPORTER"/>
    <property type="match status" value="1"/>
</dbReference>
<evidence type="ECO:0000256" key="1">
    <source>
        <dbReference type="ARBA" id="ARBA00004196"/>
    </source>
</evidence>
<evidence type="ECO:0000259" key="6">
    <source>
        <dbReference type="Pfam" id="PF00496"/>
    </source>
</evidence>
<dbReference type="AlphaFoldDB" id="A0A2T2XKX6"/>
<dbReference type="GO" id="GO:0030313">
    <property type="term" value="C:cell envelope"/>
    <property type="evidence" value="ECO:0007669"/>
    <property type="project" value="UniProtKB-SubCell"/>
</dbReference>
<sequence>MRLKSPWLVTTAILPLLAAGCGASTSPSNTASGGIAVVGLSPQSSPNWFFPVLSLADYSDLNTQVASLLYEPLLYINKQDQVDFSRSIATSIIPSHNDTVYTITLGNKYRWSNGTPVTAQDVVFTWDVMNAASSNAPNLPWTYGGEGIGGVPTKWQSVVAKGSHTVVVTLTAPSSPDWFEHNGLSQIMPAPASVWDKYPTNMNQELKFIEKLSNSPDAPEYKVVDGPYKFFAMSPNNYWSFVPNPTYGGHKSSLSKVVLQYETSSSSEFTELKTGALSVGFLPPSMWKSRNQLTNDTMRSIYLLGFNFLLPNLNPKGPDGIGKAFNSLYVREALQMGVNQQGIINTFFHGHGVVETSPIPSQPPTPFFDSQLSNPLYPFNPKAGMKLLESHGWHLVNGVMTNGAEKLSFNLVYASGSQTYSSIVQLLKDDWAQEGIQVTLQSMPFDNVIADATPSDPSQWAMLNWGGGLSFSWTYEPDYFPSGGGLFGTNAANNAGDYSNTEMNTLLHAIYLPGSSSQTITRLYRYEAYAAKQLPVIWLPYTPMFTEHVNSLHGYVSSFNPIEDIFYPNYWTLSH</sequence>
<name>A0A2T2XKX6_9FIRM</name>
<reference evidence="7 8" key="1">
    <citation type="journal article" date="2014" name="BMC Genomics">
        <title>Comparison of environmental and isolate Sulfobacillus genomes reveals diverse carbon, sulfur, nitrogen, and hydrogen metabolisms.</title>
        <authorList>
            <person name="Justice N.B."/>
            <person name="Norman A."/>
            <person name="Brown C.T."/>
            <person name="Singh A."/>
            <person name="Thomas B.C."/>
            <person name="Banfield J.F."/>
        </authorList>
    </citation>
    <scope>NUCLEOTIDE SEQUENCE [LARGE SCALE GENOMIC DNA]</scope>
    <source>
        <strain evidence="7">AMDSBA4</strain>
    </source>
</reference>
<dbReference type="PIRSF" id="PIRSF002741">
    <property type="entry name" value="MppA"/>
    <property type="match status" value="1"/>
</dbReference>
<dbReference type="EMBL" id="PXYW01000003">
    <property type="protein sequence ID" value="PSR35142.1"/>
    <property type="molecule type" value="Genomic_DNA"/>
</dbReference>
<dbReference type="InterPro" id="IPR039424">
    <property type="entry name" value="SBP_5"/>
</dbReference>
<organism evidence="7 8">
    <name type="scientific">Sulfobacillus benefaciens</name>
    <dbReference type="NCBI Taxonomy" id="453960"/>
    <lineage>
        <taxon>Bacteria</taxon>
        <taxon>Bacillati</taxon>
        <taxon>Bacillota</taxon>
        <taxon>Clostridia</taxon>
        <taxon>Eubacteriales</taxon>
        <taxon>Clostridiales Family XVII. Incertae Sedis</taxon>
        <taxon>Sulfobacillus</taxon>
    </lineage>
</organism>
<feature type="signal peptide" evidence="5">
    <location>
        <begin position="1"/>
        <end position="18"/>
    </location>
</feature>
<evidence type="ECO:0000256" key="5">
    <source>
        <dbReference type="SAM" id="SignalP"/>
    </source>
</evidence>
<dbReference type="PANTHER" id="PTHR30290:SF10">
    <property type="entry name" value="PERIPLASMIC OLIGOPEPTIDE-BINDING PROTEIN-RELATED"/>
    <property type="match status" value="1"/>
</dbReference>
<evidence type="ECO:0000256" key="3">
    <source>
        <dbReference type="ARBA" id="ARBA00022448"/>
    </source>
</evidence>
<dbReference type="GO" id="GO:0015833">
    <property type="term" value="P:peptide transport"/>
    <property type="evidence" value="ECO:0007669"/>
    <property type="project" value="TreeGrafter"/>
</dbReference>
<proteinExistence type="inferred from homology"/>
<comment type="similarity">
    <text evidence="2">Belongs to the bacterial solute-binding protein 5 family.</text>
</comment>
<dbReference type="CDD" id="cd08513">
    <property type="entry name" value="PBP2_thermophilic_Hb8_like"/>
    <property type="match status" value="1"/>
</dbReference>
<dbReference type="Proteomes" id="UP000242972">
    <property type="component" value="Unassembled WGS sequence"/>
</dbReference>
<keyword evidence="3" id="KW-0813">Transport</keyword>
<dbReference type="Pfam" id="PF00496">
    <property type="entry name" value="SBP_bac_5"/>
    <property type="match status" value="1"/>
</dbReference>
<dbReference type="InterPro" id="IPR030678">
    <property type="entry name" value="Peptide/Ni-bd"/>
</dbReference>
<evidence type="ECO:0000313" key="7">
    <source>
        <dbReference type="EMBL" id="PSR35142.1"/>
    </source>
</evidence>